<dbReference type="GeneID" id="85386960"/>
<dbReference type="Proteomes" id="UP001244207">
    <property type="component" value="Unassembled WGS sequence"/>
</dbReference>
<evidence type="ECO:0000259" key="3">
    <source>
        <dbReference type="PROSITE" id="PS50158"/>
    </source>
</evidence>
<sequence>MDFQGSAGAPQARTCFTCGAAGHQARECPNRGAAKCATTAARTATSPAIALRSLLAARRSATSASSPDTSSPSAPTTKSAMTIGDELSASVADSVSKRFEGFEATVAHFCDIN</sequence>
<dbReference type="RefSeq" id="XP_060362332.1">
    <property type="nucleotide sequence ID" value="XM_060503061.1"/>
</dbReference>
<protein>
    <recommendedName>
        <fullName evidence="3">CCHC-type domain-containing protein</fullName>
    </recommendedName>
</protein>
<evidence type="ECO:0000313" key="5">
    <source>
        <dbReference type="Proteomes" id="UP001244207"/>
    </source>
</evidence>
<keyword evidence="5" id="KW-1185">Reference proteome</keyword>
<dbReference type="EMBL" id="JAHMHS010000082">
    <property type="protein sequence ID" value="KAK1722277.1"/>
    <property type="molecule type" value="Genomic_DNA"/>
</dbReference>
<evidence type="ECO:0000256" key="2">
    <source>
        <dbReference type="SAM" id="MobiDB-lite"/>
    </source>
</evidence>
<feature type="region of interest" description="Disordered" evidence="2">
    <location>
        <begin position="59"/>
        <end position="82"/>
    </location>
</feature>
<keyword evidence="1" id="KW-0862">Zinc</keyword>
<gene>
    <name evidence="4" type="ORF">BDZ83DRAFT_433001</name>
</gene>
<reference evidence="4" key="1">
    <citation type="submission" date="2021-12" db="EMBL/GenBank/DDBJ databases">
        <title>Comparative genomics, transcriptomics and evolutionary studies reveal genomic signatures of adaptation to plant cell wall in hemibiotrophic fungi.</title>
        <authorList>
            <consortium name="DOE Joint Genome Institute"/>
            <person name="Baroncelli R."/>
            <person name="Diaz J.F."/>
            <person name="Benocci T."/>
            <person name="Peng M."/>
            <person name="Battaglia E."/>
            <person name="Haridas S."/>
            <person name="Andreopoulos W."/>
            <person name="Labutti K."/>
            <person name="Pangilinan J."/>
            <person name="Floch G.L."/>
            <person name="Makela M.R."/>
            <person name="Henrissat B."/>
            <person name="Grigoriev I.V."/>
            <person name="Crouch J.A."/>
            <person name="De Vries R.P."/>
            <person name="Sukno S.A."/>
            <person name="Thon M.R."/>
        </authorList>
    </citation>
    <scope>NUCLEOTIDE SEQUENCE</scope>
    <source>
        <strain evidence="4">CBS 112980</strain>
    </source>
</reference>
<organism evidence="4 5">
    <name type="scientific">Glomerella acutata</name>
    <name type="common">Colletotrichum acutatum</name>
    <dbReference type="NCBI Taxonomy" id="27357"/>
    <lineage>
        <taxon>Eukaryota</taxon>
        <taxon>Fungi</taxon>
        <taxon>Dikarya</taxon>
        <taxon>Ascomycota</taxon>
        <taxon>Pezizomycotina</taxon>
        <taxon>Sordariomycetes</taxon>
        <taxon>Hypocreomycetidae</taxon>
        <taxon>Glomerellales</taxon>
        <taxon>Glomerellaceae</taxon>
        <taxon>Colletotrichum</taxon>
        <taxon>Colletotrichum acutatum species complex</taxon>
    </lineage>
</organism>
<evidence type="ECO:0000313" key="4">
    <source>
        <dbReference type="EMBL" id="KAK1722277.1"/>
    </source>
</evidence>
<keyword evidence="1" id="KW-0479">Metal-binding</keyword>
<dbReference type="AlphaFoldDB" id="A0AAD8XCK2"/>
<feature type="domain" description="CCHC-type" evidence="3">
    <location>
        <begin position="15"/>
        <end position="30"/>
    </location>
</feature>
<evidence type="ECO:0000256" key="1">
    <source>
        <dbReference type="PROSITE-ProRule" id="PRU00047"/>
    </source>
</evidence>
<dbReference type="InterPro" id="IPR001878">
    <property type="entry name" value="Znf_CCHC"/>
</dbReference>
<dbReference type="SMART" id="SM00343">
    <property type="entry name" value="ZnF_C2HC"/>
    <property type="match status" value="1"/>
</dbReference>
<dbReference type="PROSITE" id="PS50158">
    <property type="entry name" value="ZF_CCHC"/>
    <property type="match status" value="1"/>
</dbReference>
<dbReference type="GO" id="GO:0008270">
    <property type="term" value="F:zinc ion binding"/>
    <property type="evidence" value="ECO:0007669"/>
    <property type="project" value="UniProtKB-KW"/>
</dbReference>
<dbReference type="Gene3D" id="4.10.60.10">
    <property type="entry name" value="Zinc finger, CCHC-type"/>
    <property type="match status" value="1"/>
</dbReference>
<dbReference type="Pfam" id="PF00098">
    <property type="entry name" value="zf-CCHC"/>
    <property type="match status" value="1"/>
</dbReference>
<accession>A0AAD8XCK2</accession>
<comment type="caution">
    <text evidence="4">The sequence shown here is derived from an EMBL/GenBank/DDBJ whole genome shotgun (WGS) entry which is preliminary data.</text>
</comment>
<name>A0AAD8XCK2_GLOAC</name>
<feature type="compositionally biased region" description="Low complexity" evidence="2">
    <location>
        <begin position="59"/>
        <end position="80"/>
    </location>
</feature>
<proteinExistence type="predicted"/>
<dbReference type="SUPFAM" id="SSF57756">
    <property type="entry name" value="Retrovirus zinc finger-like domains"/>
    <property type="match status" value="1"/>
</dbReference>
<dbReference type="InterPro" id="IPR036875">
    <property type="entry name" value="Znf_CCHC_sf"/>
</dbReference>
<dbReference type="GO" id="GO:0003676">
    <property type="term" value="F:nucleic acid binding"/>
    <property type="evidence" value="ECO:0007669"/>
    <property type="project" value="InterPro"/>
</dbReference>
<keyword evidence="1" id="KW-0863">Zinc-finger</keyword>